<dbReference type="Proteomes" id="UP001055811">
    <property type="component" value="Linkage Group LG02"/>
</dbReference>
<sequence length="110" mass="12390">MPVIDARAKLSDLSEMNFLLYPDDDDSVGPIKRSRRRSNLNQAVCLGFHYSRQLRSEMVQAVVTVEQEQAGANGEARCIKDSLVLQVGLRIVIYKLSSSYFIKSTFTSVF</sequence>
<evidence type="ECO:0000313" key="1">
    <source>
        <dbReference type="EMBL" id="KAI3778950.1"/>
    </source>
</evidence>
<name>A0ACB9G6B3_CICIN</name>
<protein>
    <submittedName>
        <fullName evidence="1">Uncharacterized protein</fullName>
    </submittedName>
</protein>
<accession>A0ACB9G6B3</accession>
<comment type="caution">
    <text evidence="1">The sequence shown here is derived from an EMBL/GenBank/DDBJ whole genome shotgun (WGS) entry which is preliminary data.</text>
</comment>
<evidence type="ECO:0000313" key="2">
    <source>
        <dbReference type="Proteomes" id="UP001055811"/>
    </source>
</evidence>
<dbReference type="EMBL" id="CM042010">
    <property type="protein sequence ID" value="KAI3778950.1"/>
    <property type="molecule type" value="Genomic_DNA"/>
</dbReference>
<proteinExistence type="predicted"/>
<reference evidence="2" key="1">
    <citation type="journal article" date="2022" name="Mol. Ecol. Resour.">
        <title>The genomes of chicory, endive, great burdock and yacon provide insights into Asteraceae palaeo-polyploidization history and plant inulin production.</title>
        <authorList>
            <person name="Fan W."/>
            <person name="Wang S."/>
            <person name="Wang H."/>
            <person name="Wang A."/>
            <person name="Jiang F."/>
            <person name="Liu H."/>
            <person name="Zhao H."/>
            <person name="Xu D."/>
            <person name="Zhang Y."/>
        </authorList>
    </citation>
    <scope>NUCLEOTIDE SEQUENCE [LARGE SCALE GENOMIC DNA]</scope>
    <source>
        <strain evidence="2">cv. Punajuju</strain>
    </source>
</reference>
<organism evidence="1 2">
    <name type="scientific">Cichorium intybus</name>
    <name type="common">Chicory</name>
    <dbReference type="NCBI Taxonomy" id="13427"/>
    <lineage>
        <taxon>Eukaryota</taxon>
        <taxon>Viridiplantae</taxon>
        <taxon>Streptophyta</taxon>
        <taxon>Embryophyta</taxon>
        <taxon>Tracheophyta</taxon>
        <taxon>Spermatophyta</taxon>
        <taxon>Magnoliopsida</taxon>
        <taxon>eudicotyledons</taxon>
        <taxon>Gunneridae</taxon>
        <taxon>Pentapetalae</taxon>
        <taxon>asterids</taxon>
        <taxon>campanulids</taxon>
        <taxon>Asterales</taxon>
        <taxon>Asteraceae</taxon>
        <taxon>Cichorioideae</taxon>
        <taxon>Cichorieae</taxon>
        <taxon>Cichoriinae</taxon>
        <taxon>Cichorium</taxon>
    </lineage>
</organism>
<reference evidence="1 2" key="2">
    <citation type="journal article" date="2022" name="Mol. Ecol. Resour.">
        <title>The genomes of chicory, endive, great burdock and yacon provide insights into Asteraceae paleo-polyploidization history and plant inulin production.</title>
        <authorList>
            <person name="Fan W."/>
            <person name="Wang S."/>
            <person name="Wang H."/>
            <person name="Wang A."/>
            <person name="Jiang F."/>
            <person name="Liu H."/>
            <person name="Zhao H."/>
            <person name="Xu D."/>
            <person name="Zhang Y."/>
        </authorList>
    </citation>
    <scope>NUCLEOTIDE SEQUENCE [LARGE SCALE GENOMIC DNA]</scope>
    <source>
        <strain evidence="2">cv. Punajuju</strain>
        <tissue evidence="1">Leaves</tissue>
    </source>
</reference>
<gene>
    <name evidence="1" type="ORF">L2E82_08340</name>
</gene>
<keyword evidence="2" id="KW-1185">Reference proteome</keyword>